<dbReference type="Proteomes" id="UP001141806">
    <property type="component" value="Unassembled WGS sequence"/>
</dbReference>
<dbReference type="AlphaFoldDB" id="A0A9Q0R2G5"/>
<comment type="caution">
    <text evidence="1">The sequence shown here is derived from an EMBL/GenBank/DDBJ whole genome shotgun (WGS) entry which is preliminary data.</text>
</comment>
<dbReference type="OrthoDB" id="1935089at2759"/>
<evidence type="ECO:0008006" key="3">
    <source>
        <dbReference type="Google" id="ProtNLM"/>
    </source>
</evidence>
<name>A0A9Q0R2G5_9MAGN</name>
<proteinExistence type="predicted"/>
<accession>A0A9Q0R2G5</accession>
<keyword evidence="2" id="KW-1185">Reference proteome</keyword>
<sequence length="262" mass="30765">MWMRHDDCANVVEKCWRLPSSSSPAESLHAKTKSTEEQFFVWNKKVFGRIKHNIDRLKRQLIQIQQHPLGLGSEAKEKEVMEQLEEKLLREELLWKQKSHVEWLRSGDLNMAYFHATIITRQSTNRILQIKLPSVEEIRRAAFAMSPLKSPGPDGLPPAFYHKFWDKIGANICRLHLWKEDLLQELFQWKEIKAIRQIPLRHFREEDQLVWTRSRDDGVPTSVDLQRHNIKVDVVCKLCGRQAETITHVKSSSLPLHIPEES</sequence>
<gene>
    <name evidence="1" type="ORF">NE237_031399</name>
</gene>
<evidence type="ECO:0000313" key="1">
    <source>
        <dbReference type="EMBL" id="KAJ4980562.1"/>
    </source>
</evidence>
<reference evidence="1" key="1">
    <citation type="journal article" date="2023" name="Plant J.">
        <title>The genome of the king protea, Protea cynaroides.</title>
        <authorList>
            <person name="Chang J."/>
            <person name="Duong T.A."/>
            <person name="Schoeman C."/>
            <person name="Ma X."/>
            <person name="Roodt D."/>
            <person name="Barker N."/>
            <person name="Li Z."/>
            <person name="Van de Peer Y."/>
            <person name="Mizrachi E."/>
        </authorList>
    </citation>
    <scope>NUCLEOTIDE SEQUENCE</scope>
    <source>
        <tissue evidence="1">Young leaves</tissue>
    </source>
</reference>
<protein>
    <recommendedName>
        <fullName evidence="3">Reverse transcriptase</fullName>
    </recommendedName>
</protein>
<evidence type="ECO:0000313" key="2">
    <source>
        <dbReference type="Proteomes" id="UP001141806"/>
    </source>
</evidence>
<dbReference type="EMBL" id="JAMYWD010000001">
    <property type="protein sequence ID" value="KAJ4980562.1"/>
    <property type="molecule type" value="Genomic_DNA"/>
</dbReference>
<organism evidence="1 2">
    <name type="scientific">Protea cynaroides</name>
    <dbReference type="NCBI Taxonomy" id="273540"/>
    <lineage>
        <taxon>Eukaryota</taxon>
        <taxon>Viridiplantae</taxon>
        <taxon>Streptophyta</taxon>
        <taxon>Embryophyta</taxon>
        <taxon>Tracheophyta</taxon>
        <taxon>Spermatophyta</taxon>
        <taxon>Magnoliopsida</taxon>
        <taxon>Proteales</taxon>
        <taxon>Proteaceae</taxon>
        <taxon>Protea</taxon>
    </lineage>
</organism>